<dbReference type="CDD" id="cd03801">
    <property type="entry name" value="GT4_PimA-like"/>
    <property type="match status" value="2"/>
</dbReference>
<dbReference type="Pfam" id="PF13692">
    <property type="entry name" value="Glyco_trans_1_4"/>
    <property type="match status" value="1"/>
</dbReference>
<dbReference type="PANTHER" id="PTHR12526">
    <property type="entry name" value="GLYCOSYLTRANSFERASE"/>
    <property type="match status" value="1"/>
</dbReference>
<evidence type="ECO:0000256" key="1">
    <source>
        <dbReference type="ARBA" id="ARBA00022676"/>
    </source>
</evidence>
<dbReference type="Pfam" id="PF13579">
    <property type="entry name" value="Glyco_trans_4_4"/>
    <property type="match status" value="1"/>
</dbReference>
<protein>
    <recommendedName>
        <fullName evidence="7">Glycosyltransferase</fullName>
    </recommendedName>
</protein>
<dbReference type="Pfam" id="PF00534">
    <property type="entry name" value="Glycos_transf_1"/>
    <property type="match status" value="1"/>
</dbReference>
<dbReference type="EMBL" id="BAABLV010000018">
    <property type="protein sequence ID" value="GAA4895339.1"/>
    <property type="molecule type" value="Genomic_DNA"/>
</dbReference>
<feature type="domain" description="Glycosyltransferase subfamily 4-like N-terminal" evidence="4">
    <location>
        <begin position="532"/>
        <end position="728"/>
    </location>
</feature>
<name>A0ABP9FDF3_9ACTN</name>
<evidence type="ECO:0000313" key="6">
    <source>
        <dbReference type="Proteomes" id="UP001501521"/>
    </source>
</evidence>
<evidence type="ECO:0008006" key="7">
    <source>
        <dbReference type="Google" id="ProtNLM"/>
    </source>
</evidence>
<evidence type="ECO:0000256" key="2">
    <source>
        <dbReference type="ARBA" id="ARBA00022679"/>
    </source>
</evidence>
<dbReference type="InterPro" id="IPR028098">
    <property type="entry name" value="Glyco_trans_4-like_N"/>
</dbReference>
<gene>
    <name evidence="5" type="ORF">GCM10025789_11000</name>
</gene>
<reference evidence="6" key="1">
    <citation type="journal article" date="2019" name="Int. J. Syst. Evol. Microbiol.">
        <title>The Global Catalogue of Microorganisms (GCM) 10K type strain sequencing project: providing services to taxonomists for standard genome sequencing and annotation.</title>
        <authorList>
            <consortium name="The Broad Institute Genomics Platform"/>
            <consortium name="The Broad Institute Genome Sequencing Center for Infectious Disease"/>
            <person name="Wu L."/>
            <person name="Ma J."/>
        </authorList>
    </citation>
    <scope>NUCLEOTIDE SEQUENCE [LARGE SCALE GENOMIC DNA]</scope>
    <source>
        <strain evidence="6">JCM 19125</strain>
    </source>
</reference>
<proteinExistence type="predicted"/>
<evidence type="ECO:0000313" key="5">
    <source>
        <dbReference type="EMBL" id="GAA4895339.1"/>
    </source>
</evidence>
<keyword evidence="6" id="KW-1185">Reference proteome</keyword>
<keyword evidence="1" id="KW-0328">Glycosyltransferase</keyword>
<dbReference type="SUPFAM" id="SSF53756">
    <property type="entry name" value="UDP-Glycosyltransferase/glycogen phosphorylase"/>
    <property type="match status" value="2"/>
</dbReference>
<feature type="domain" description="Glycosyl transferase family 1" evidence="3">
    <location>
        <begin position="299"/>
        <end position="464"/>
    </location>
</feature>
<evidence type="ECO:0000259" key="4">
    <source>
        <dbReference type="Pfam" id="PF13579"/>
    </source>
</evidence>
<dbReference type="Proteomes" id="UP001501521">
    <property type="component" value="Unassembled WGS sequence"/>
</dbReference>
<keyword evidence="2" id="KW-0808">Transferase</keyword>
<dbReference type="RefSeq" id="WP_345580188.1">
    <property type="nucleotide sequence ID" value="NZ_BAABLV010000018.1"/>
</dbReference>
<evidence type="ECO:0000259" key="3">
    <source>
        <dbReference type="Pfam" id="PF00534"/>
    </source>
</evidence>
<dbReference type="InterPro" id="IPR001296">
    <property type="entry name" value="Glyco_trans_1"/>
</dbReference>
<sequence>MTERKPRVVLFRHAPVDFDSRAKRIAGTLHRGGFEPIIISLEPAGGKSEEFLLDGAIRVIRVPLAFRPKESLLKGGTADPAAPDAAGERVRALRRRRGVYAERIKGADPASAKAAAHYAKLTAQMAPFAAQRIGRKVAHKVGGALETATAPLRSGHARKDLYRDLDLATTLPIADHATYTLRDLLISLRPDILHAHHPNVLPAAWQALDALRSAGHPVRVSLDIRENFTGLPEKEIGDVVGHRTLLEVQRRFMPYADFVTSVNQQIADIVTEQYALERPAVELRNYPVLAEPTGPRTVREAAGVDDGTPLIVYSGVMSRARGMDTLIDAMAHVPADAHLAIVTMPLPHPMEPELMEQAEGLGVAERIHFVPAVDQGELIHYLGGADVAVHPMPGGSPNHDQAMPNKLFEYLHAGLTFVTSDAKLLAQFVTDNGMGRVFRSHDAQDLGRQLTAALAEPVPAEHLKALAERYSWQHNEGVILREFSRLATLAQADPRAGRARIVPAEAPFRAPGSTVEPPHVVLFRHAPVDIDTRAKKIAQTLSRGGYRVTIVSVEQPGTQPGEAVMNDVRIIRVPLKDAQAPAAKPTSIPERLVAKLQRDAPARIRALVTPPEQRPEAIIDAHTSTLADLLVGLEPDVLHVHHPYVFDAARVAMRRLGPEARLVYDARENWAGLPTVERGARARHEMLVHAEAGGIVHADGVLTVAEPLADDLKQRFHLPRRPLVALHYPVEYPLAGTRTVREALGLGGDVKLLVYSGVLSRARNIDLLIKGLAELPEHVHLALVAVPYPHPQEVELRKVADAAGVAQGRLHFAHPVDQHELAYYLSGADVAVSAIPKGSPNHDLALPNKLFEYLHARLPLVHADAAAMRAFTRREGTGTVFRSGDLNDYLRAVRQNLESPVPADLLAEKAAERTWQRQEADILGLYDRITGFVHTPPPPEFPPMTVTEAVPGRD</sequence>
<accession>A0ABP9FDF3</accession>
<comment type="caution">
    <text evidence="5">The sequence shown here is derived from an EMBL/GenBank/DDBJ whole genome shotgun (WGS) entry which is preliminary data.</text>
</comment>
<dbReference type="Gene3D" id="3.40.50.2000">
    <property type="entry name" value="Glycogen Phosphorylase B"/>
    <property type="match status" value="4"/>
</dbReference>
<organism evidence="5 6">
    <name type="scientific">Tessaracoccus lubricantis</name>
    <dbReference type="NCBI Taxonomy" id="545543"/>
    <lineage>
        <taxon>Bacteria</taxon>
        <taxon>Bacillati</taxon>
        <taxon>Actinomycetota</taxon>
        <taxon>Actinomycetes</taxon>
        <taxon>Propionibacteriales</taxon>
        <taxon>Propionibacteriaceae</taxon>
        <taxon>Tessaracoccus</taxon>
    </lineage>
</organism>